<dbReference type="GO" id="GO:0005524">
    <property type="term" value="F:ATP binding"/>
    <property type="evidence" value="ECO:0007669"/>
    <property type="project" value="UniProtKB-UniRule"/>
</dbReference>
<evidence type="ECO:0000256" key="22">
    <source>
        <dbReference type="ARBA" id="ARBA00048679"/>
    </source>
</evidence>
<dbReference type="FunFam" id="2.60.40.10:FF:000831">
    <property type="entry name" value="Uncharacterized protein, isoform F"/>
    <property type="match status" value="1"/>
</dbReference>
<dbReference type="Gene3D" id="1.10.510.10">
    <property type="entry name" value="Transferase(Phosphotransferase) domain 1"/>
    <property type="match status" value="1"/>
</dbReference>
<comment type="cofactor">
    <cofactor evidence="1">
        <name>Mg(2+)</name>
        <dbReference type="ChEBI" id="CHEBI:18420"/>
    </cofactor>
</comment>
<feature type="compositionally biased region" description="Basic and acidic residues" evidence="24">
    <location>
        <begin position="3099"/>
        <end position="3111"/>
    </location>
</feature>
<protein>
    <recommendedName>
        <fullName evidence="4">non-specific serine/threonine protein kinase</fullName>
        <ecNumber evidence="4">2.7.11.1</ecNumber>
    </recommendedName>
</protein>
<feature type="domain" description="Ig-like" evidence="26">
    <location>
        <begin position="4290"/>
        <end position="4378"/>
    </location>
</feature>
<dbReference type="Pfam" id="PF00041">
    <property type="entry name" value="fn3"/>
    <property type="match status" value="29"/>
</dbReference>
<evidence type="ECO:0000256" key="19">
    <source>
        <dbReference type="ARBA" id="ARBA00023179"/>
    </source>
</evidence>
<evidence type="ECO:0000256" key="4">
    <source>
        <dbReference type="ARBA" id="ARBA00012513"/>
    </source>
</evidence>
<evidence type="ECO:0000256" key="17">
    <source>
        <dbReference type="ARBA" id="ARBA00022860"/>
    </source>
</evidence>
<dbReference type="InterPro" id="IPR000719">
    <property type="entry name" value="Prot_kinase_dom"/>
</dbReference>
<evidence type="ECO:0000256" key="10">
    <source>
        <dbReference type="ARBA" id="ARBA00022723"/>
    </source>
</evidence>
<dbReference type="CDD" id="cd00063">
    <property type="entry name" value="FN3"/>
    <property type="match status" value="30"/>
</dbReference>
<dbReference type="SUPFAM" id="SSF49265">
    <property type="entry name" value="Fibronectin type III"/>
    <property type="match status" value="17"/>
</dbReference>
<feature type="domain" description="Ig-like" evidence="26">
    <location>
        <begin position="4954"/>
        <end position="5042"/>
    </location>
</feature>
<feature type="compositionally biased region" description="Polar residues" evidence="24">
    <location>
        <begin position="5241"/>
        <end position="5251"/>
    </location>
</feature>
<dbReference type="FunFam" id="2.60.40.10:FF:000127">
    <property type="entry name" value="titin isoform X1"/>
    <property type="match status" value="6"/>
</dbReference>
<feature type="domain" description="Fibronectin type-III" evidence="27">
    <location>
        <begin position="4088"/>
        <end position="4183"/>
    </location>
</feature>
<dbReference type="FunFam" id="1.10.510.10:FF:000321">
    <property type="entry name" value="Bent, isoform C"/>
    <property type="match status" value="1"/>
</dbReference>
<feature type="compositionally biased region" description="Basic and acidic residues" evidence="24">
    <location>
        <begin position="2108"/>
        <end position="2122"/>
    </location>
</feature>
<dbReference type="GO" id="GO:0009653">
    <property type="term" value="P:anatomical structure morphogenesis"/>
    <property type="evidence" value="ECO:0007669"/>
    <property type="project" value="UniProtKB-ARBA"/>
</dbReference>
<dbReference type="InterPro" id="IPR003598">
    <property type="entry name" value="Ig_sub2"/>
</dbReference>
<feature type="region of interest" description="Disordered" evidence="24">
    <location>
        <begin position="316"/>
        <end position="346"/>
    </location>
</feature>
<evidence type="ECO:0000256" key="8">
    <source>
        <dbReference type="ARBA" id="ARBA00022553"/>
    </source>
</evidence>
<feature type="domain" description="Fibronectin type-III" evidence="27">
    <location>
        <begin position="239"/>
        <end position="332"/>
    </location>
</feature>
<comment type="catalytic activity">
    <reaction evidence="22">
        <text>L-seryl-[protein] + ATP = O-phospho-L-seryl-[protein] + ADP + H(+)</text>
        <dbReference type="Rhea" id="RHEA:17989"/>
        <dbReference type="Rhea" id="RHEA-COMP:9863"/>
        <dbReference type="Rhea" id="RHEA-COMP:11604"/>
        <dbReference type="ChEBI" id="CHEBI:15378"/>
        <dbReference type="ChEBI" id="CHEBI:29999"/>
        <dbReference type="ChEBI" id="CHEBI:30616"/>
        <dbReference type="ChEBI" id="CHEBI:83421"/>
        <dbReference type="ChEBI" id="CHEBI:456216"/>
        <dbReference type="EC" id="2.7.11.1"/>
    </reaction>
</comment>
<feature type="domain" description="Fibronectin type-III" evidence="27">
    <location>
        <begin position="1423"/>
        <end position="1516"/>
    </location>
</feature>
<keyword evidence="19" id="KW-0514">Muscle protein</keyword>
<keyword evidence="6" id="KW-0963">Cytoplasm</keyword>
<dbReference type="SUPFAM" id="SSF56112">
    <property type="entry name" value="Protein kinase-like (PK-like)"/>
    <property type="match status" value="1"/>
</dbReference>
<feature type="region of interest" description="Disordered" evidence="24">
    <location>
        <begin position="2389"/>
        <end position="2413"/>
    </location>
</feature>
<feature type="domain" description="Ig-like" evidence="26">
    <location>
        <begin position="2805"/>
        <end position="2894"/>
    </location>
</feature>
<dbReference type="InterPro" id="IPR007110">
    <property type="entry name" value="Ig-like_dom"/>
</dbReference>
<feature type="domain" description="Fibronectin type-III" evidence="27">
    <location>
        <begin position="2603"/>
        <end position="2705"/>
    </location>
</feature>
<dbReference type="PROSITE" id="PS00108">
    <property type="entry name" value="PROTEIN_KINASE_ST"/>
    <property type="match status" value="1"/>
</dbReference>
<feature type="domain" description="Fibronectin type-III" evidence="27">
    <location>
        <begin position="338"/>
        <end position="434"/>
    </location>
</feature>
<dbReference type="FunFam" id="2.60.40.10:FF:000031">
    <property type="entry name" value="Myosin-binding protein C, slow type"/>
    <property type="match status" value="2"/>
</dbReference>
<sequence>MKIIICNVSFEFRVKAVNEEGDSEPLDTETSVLAKNPYEVPSAPGLPEITDWDEHSVQLKWDRPIRDNGAPITGYIVEMMDKDSGEFVKALEVQGNQNTATVPRLEEGQQYKFRVKALNKAGASEPSEQTNWHTAKARNLRPHIDRTNLNPITVKSGLSVSYDINITGEPAPKVQWFFKDQELESGEDYRIDNIDYNTKFFIMRSKRPQSGKYTIVASNINGEDRADVDITILGKPGKVKGPIEISDIHKHGCKLKFEKPDDDGGCPIEYYEIEKLDPLTGQWVPCGKSTTPEATVTGLQEGKPYKFRVRAVNKEGEGEDLETEGSIIAKNPFDEPSKPGRPNPTDWDKDFVDLEWKKPESDGGAPIEKYIIQMRDKDSRKWVDAATVPGDRTKAKVMDFIQEGHEYEFKVVAVNKAGPSEPSDTSATVVAKPRFLAPRIDRTNLLKKTLRSGQMLHVEADVEGEPAPKITWSLKGKDLTSTERIKIENEEHRTTFIIQKTKRSDTANYLVKAVNSSGEDSYELELIVLSKPSKPKGPLKVSDVTAEGCKLKWEEPEDDGGLPVEGYVVERMDLETGRWVPVCETKTPEADVTGLTEGKDYHFRVRAVNPEGESEPLDTETSVRAKNPFDKPTAPGKPEFKDWGRDYMVIEWAKPESDGGAPIEKYIVEKKDNFSPRWQKVLETDGPVTKQKIPDLIEGGQYQFRVIAVNKGGKSEPSRPSDTKEAKDRFAPPRIDRSTLKNLTLKGGAMLKLDVKITGDPAPQKYWLINKARLESGENDTKIEYEPYRTKVSVQSVKRVHAGLYVIKAENDSGRDEASIEIQVLDKPGKPEGPLKITDVHKEGCDLKWNAPQDDGGVPIDCYMVEKMDKETGRWIPIGRAKDTHMKVENLTPGQEYTFRVTAVNEEGESEPLEAEQSIIAKNPFDEPGKPGTPDAFDWDKDFVDLRWTPPVSDGGSPITAYIVEKREKDTGRWIKAAEVPADKCEARAADLDEGVEYEFRVKAVNAAGPGEPSNNSKAIMTKPRKLAPRIDRKNLKNKQLKEGEPFIFDVKISGEPCPSVHWTINDRSVNITTHRRIENVPYNSKFINETPERKDTGTYKITATNKYGTDSVEVEVDVISKPSPPEGPLEVSDVHKEGCKLKWKRPKDDGGMPIDHYVVEKFDPENGVWIPCGKTDDSAPEFEVKDLIPGHEYKFRVKAVNSEGESEPLETIGHIVAKDPFTVPSQPGQPSPVDWSENHVELEWSEPASDGGSEILHYIIEKKDQYSPMWEKAQETYSKKTKCTVGGLVEGNVYQFRVIAVNKAGQSEPSDASKNHTAKPRYLPPRIDRKNLRETTISAGTLLKFDVNITGEPAPKVDWRFNQGPLSSGRRVEITNVDYNTKLTVRPVNRDDSGEYEIIAVNSSGRDQATVTVIVTDKPSAPKGPLEISDIHKDGCKLKWKRPVDDGGTPIEYFQAEKMDTETGVWVPCGRSTEPHLDVTGLNPGAEYKFRVYAVNAEGESPSLVAEEAIVAKNPFDEPGKPANVRCTDSTNDSVTLAWTEPTSDGGSPITGYIIEKKPQFGQSWQKAAEIFGTITSGTVPDLIEGETYEFRVRAVNDAGPGEASDPSSAITCKPRNVPPKIDRTNLIDIRIRAGNPFNFDVKVSGEPVPTTKWLLNKTEMKSSGDMKIYHHDYNTKLNVRNATRAQTGTWTVTAENENGRDSVDVEVIVLDVPAPPRGPLEVSDIHAKGATLSWKAPEENGGSPIDRYVVEKMDEATGRWVPAGETDGPETTLAVEGLTPGHKYKFRVRAVNRQGKSEPLNMAQGIEAKNPFNEPDRPGRPEVSDFDKDYVELVWTPPPKDGGSEIIGYIIEKKDKFSPDWEKCGETQGEDCKGRVDDLIEGTKYEFRVRAINKGGVSEPSLPTEPHIARAKNQPPKIDRNYLLDIKIRAGQTFEFNVPVSGEPPATKEWTFKNNMLLKTDRISVRYEDYKAFFRVMDSKRSDTGVYTLTAKNRNGFDEATVKVSVADVPAPPEGPIRHDNVTRSGITVHWRPPRDDGGSEILSYIVEKLDTDALRWVPVGESVTTSLRADNLIEGHTYQFRVKAVNKFGESQPLATQTPITAKDQYGKPDKPGRPEVTDWDKDRVDLKWTAPRKDGGSEIEKYIIEKRPKFGNWEKGAEVSAFQPEGRCKGLTEGVEYEFRIIAVNKGGLSDPSEPSQPVVAKSRYIPPHFDKNALQDQVVHAGKRIYFCVPIEASPKPTFEWKRDGKLLLASDRIHTQLFCGEITFEIPYSQRTDAGLYTLTVKNELGEYSASANVQVLDKPSKPRPELQVSGVTKDGCHLQWNAPADDGGSPILHYVIEKMDTQRGTWSDAGMSTTLVHEVTRLIHMKQYHFRVVAVNVVGESEPLETSKPTTAKNEVDEPSPPGKPAVTDWGKNHADLEWTPPKNTGGAPIEEYIVQRKEKGSPYWVNALHVPAKKTKATVPELTEGNEYEFRIIAVNSAGESEPSQPSDMIMARDRFVAPKIKTPLHDIRIKAGLIFHVDVDFIGEPAPTVQWTNNGKELKTDTRSTVTAIGHHTVIHTVNCNRGDSGSYRLFLQNDSGIDEGTFEVTVLDRPDKPEGPLNYEEITNNTVTLSWKPPLDNGGSEITGYVIEKRDLTHGGGWVPAVAYVNPKYTHAVVPKLIEGNQYEFRVMAENLQGRSDPLDCGRPVIAKNQYTAPGQPGKPELVDSDKDHITIKYTQPISNGGSPIQGYNIERRDKATGRWIQLNKGPVPGLQYTDDRVTDGHTYEYRVSAVNAAGPGKPSDSSNWLTAKPMREAPKLHLDHIVGKKIKVRAGEPININIPLSGAPIPEIKWFKDEIKIPESNRMSTDSNADRTLLHVDKSTRKDAGKYTITAENEFGKDSADIEVIVVDRPGPPHGPFLYPEVTQDYITLEWNPSKDDGGSPITGYLVEMQEFGSEVWHPQPGYCPRTIYTCKNVSEGHKYTFRVKAENLYGLSDPLEGKPVIAKSPFDPPGPPGQPNILSYTPTQCTIEWKQPQYSGGKPITGYLVEKRERGGEWLKVHNYPTPNTQYTVQDLHDGNKYEFRVRAVNDAGTGEPSKASETITAGIQRTRPDPPEPPKADRITKDSVTLSWRPPRNDGKSKIIGYHVQYKQKDEPNWKNANDQEGDPIPDNRYTVPNLKEGDEYQFRVIAVNDVGPSDPSRPSANIVIEEQPNKPCMDLGAVRDIVVRAGEDFSIFVPYVGFPQPTATWFANDTVIDDSDKRMHIQLTPDSASIVVKCSQRLDAGTYRLQLRNNSGFDTATINVKVLDRPLPPENLHADEFAGDALTLFWNPPKDDGGAQVTNYIIEKREARSQTWSKVSSYTTTTFVRVRNLVVGRDYEFRVMAENKYGASDPAETDKPVKARHPFNPPGPPGTPRMFETSEDSITIQWTKPRSDGGSPITHYNIEKKLSSDNTWTKATHTAVTDLIFKIPGLIENKEYSFRVQAVNAAGAGPWSTESDLIMARARAEKPKITSDLSIRDLIVRAGEEFKISVPFTANPRPTVAWTVNSADVLQDDRIKFKTSDNETVFVNEKSKRTDSGMYTVVLFNTEGTDKGTCRVQVVDRPSPPTGPIEVTDITPDSCTVSWKPPNDDGGSPITNYIVERYEPMGYWTKCSSFVRSCHYDSIGLEHNKKYTFRIRAENQYGVSDALFMDDGFVASYPFTVPDPPGPPRVIDWDSVCATITWDRPLHDGGSRIQGYKVEFRDCADDPSWRINDFLVKDNTYQVYNLLPGHEYEFRVRAQNAAGLSKPSSNSSKFKMKSKFSVPSKPGAPAVIKVGKNYVDLKWTPPETDGGSRITGYIIERRDMGGALWVKCNDYNVMDTEYTVTNLVEMGDYEFRIIAQNAAGKSEPSDCTPLTKVCEVLGGVKPEWVRRLQNSLVPISRFITLECEAHGTPEPMGRWLRNGKEIHTGGRFKAESINGVFKLTITDAKYSDEGDYTCEAINSLGFVHTSGYLKVGVPPKIINMPEEVYLVEKESGKIKIYYSGDHPMTIKLTKDGRALEESDHIRYTIFDEYITINIRDVVKDDGGAYVVSLQNDSGAVSGKITAFITGLPDRPTGPIIVSGIDKHICTVSWKPPAFDGGSRVTHYVVDRRDTDSPFFVTIHSFVKECSCIVQGLQEGQNYVFRIMAVNENGMGPPLDMDEEIKAKAKFDPPGPPGVPSVLEVGGDFVHLEWAKPERDGGTKIQGYWIDKREEGMEAWQRVNVAICVTNQINCANLIEGRQYSFRVFAQNMAGIGPCSEASSSVKIVDPNVPTPPEIIKELNSVSVIQGKNAEFQCKIIGTPKPKITWYKGARDLANGSRHQIYSDGDTHHLLVMDVFGEDADEYVCRAVNTGGVKSTKATLSIKTPPKLNVPPRFRDTAFFDKGENVIIKIPFTGYPKPRMQWQKEGYEIDSGGHYKVETQERHAILTILDGSQLDSGSYRITAENELGTDTALIQIQISDRPDPPQFPLVENIGTDSLSLSWKAPNWDGGSSITNYLVEKRELPNQTWIRVGTTRFTLLPIHNLVPGHQYEFRVFAENVYGRSDPSITSTMVTMREAPKKQVKKKTWEVDETGKKIRGKADGPVKDYDHYVFDIYSKFVPQPVEVSTDAVYDKYDILEEIGTGAFGVVHRCRERATGLIFAAKFIPCSTATEKDLIKREIDVMNQLHHRKLINLHDAYEDDDEMVLILEFLSGGELFERITDEKYVMSEAEVINYMRQICEGVKHMHERNIIHLDLKPENVMCERKTSSNVKLIDFGLATKLDPNDVVKVTTGTAEFAAPEIVEREPVGFYTDMWALGVLSYVLLSGLSPFAGDNDVETLKNVKACDWTFDEEAFRDISEDGKDFIRRLLIKNKEKRMTAHECLLHPWLTGDHSSLTNEIARARFIRIRDQIRQKYENWGKSILPLGHLSEYSSLRKLLMTKYKIQDTTFDRRQAAPRFVIKPQSTMCYEGQSVKFYCRVIGVATPTLSWYHNNTELKQSVKFMKRYVGDDYYFIINRTKLDDRGEYIIRAENHYGSREEVIFLNIHQMPKQTPIYKPEVQPVRRREPLRQPLWQEETECAPSFTFLLRPRVMQARDTCKLLCCVTGKPMPTIEWYKGNRKLNKHEYSMMHSDGVVALEILDCRPEDSGKYRCCAINPHGSDETSCVVIVEGEGQSKEQEELAHKYMYSGDRKYIEQPLKQAPAPVIIRTEKPSAITNALNEASQKVSDSNSLSASGKKKYGKSDTTQSPSRSRSATKELIFEGDPEPQISWSKNGNKISSSEIIDLKYKNGVASLRIAEVYPEDEGEYVCKATNSVGSTETKSKLTIQPMENGNSKHKVLKGDQPPRIVGHLESRFVNDGDEVCLSCRIIGAKQFDVVWLHNNKEIKPSKDFQYSSEANIYKLQITEIFPEDAGTYTCEAFNDAGETFTSCTINVLVPGEDTKQPAFVKFPQGVTAQENESARFECEFHESPTKVVWLKDARPIDEASSRYQFTKDGNKYKLEIKACTALDIKKDLQVPSNKFNLFSIPIQLKSRLLSVKLQHPQQMTLTSESVPKKLNFTFTIHDFN</sequence>
<feature type="domain" description="Ig-like" evidence="26">
    <location>
        <begin position="438"/>
        <end position="527"/>
    </location>
</feature>
<dbReference type="InterPro" id="IPR003961">
    <property type="entry name" value="FN3_dom"/>
</dbReference>
<feature type="compositionally biased region" description="Basic and acidic residues" evidence="24">
    <location>
        <begin position="713"/>
        <end position="731"/>
    </location>
</feature>
<feature type="region of interest" description="Disordered" evidence="24">
    <location>
        <begin position="1305"/>
        <end position="1324"/>
    </location>
</feature>
<evidence type="ECO:0000256" key="21">
    <source>
        <dbReference type="ARBA" id="ARBA00047899"/>
    </source>
</evidence>
<evidence type="ECO:0000256" key="11">
    <source>
        <dbReference type="ARBA" id="ARBA00022737"/>
    </source>
</evidence>
<feature type="region of interest" description="Disordered" evidence="24">
    <location>
        <begin position="611"/>
        <end position="640"/>
    </location>
</feature>
<dbReference type="GO" id="GO:0051239">
    <property type="term" value="P:regulation of multicellular organismal process"/>
    <property type="evidence" value="ECO:0007669"/>
    <property type="project" value="UniProtKB-ARBA"/>
</dbReference>
<feature type="domain" description="Fibronectin type-III" evidence="27">
    <location>
        <begin position="2014"/>
        <end position="2108"/>
    </location>
</feature>
<feature type="domain" description="Ig-like" evidence="26">
    <location>
        <begin position="5079"/>
        <end position="5166"/>
    </location>
</feature>
<evidence type="ECO:0000256" key="6">
    <source>
        <dbReference type="ARBA" id="ARBA00022490"/>
    </source>
</evidence>
<feature type="domain" description="Fibronectin type-III" evidence="27">
    <location>
        <begin position="43"/>
        <end position="137"/>
    </location>
</feature>
<keyword evidence="20" id="KW-0393">Immunoglobulin domain</keyword>
<keyword evidence="16" id="KW-0460">Magnesium</keyword>
<dbReference type="FunFam" id="2.60.40.10:FF:000466">
    <property type="entry name" value="Uncharacterized protein, isoform H"/>
    <property type="match status" value="1"/>
</dbReference>
<dbReference type="GO" id="GO:0050793">
    <property type="term" value="P:regulation of developmental process"/>
    <property type="evidence" value="ECO:0007669"/>
    <property type="project" value="UniProtKB-ARBA"/>
</dbReference>
<dbReference type="SUPFAM" id="SSF48726">
    <property type="entry name" value="Immunoglobulin"/>
    <property type="match status" value="21"/>
</dbReference>
<dbReference type="GO" id="GO:0004674">
    <property type="term" value="F:protein serine/threonine kinase activity"/>
    <property type="evidence" value="ECO:0007669"/>
    <property type="project" value="UniProtKB-KW"/>
</dbReference>
<feature type="domain" description="Fibronectin type-III" evidence="27">
    <location>
        <begin position="1717"/>
        <end position="1813"/>
    </location>
</feature>
<evidence type="ECO:0000256" key="5">
    <source>
        <dbReference type="ARBA" id="ARBA00022443"/>
    </source>
</evidence>
<feature type="domain" description="Fibronectin type-III" evidence="27">
    <location>
        <begin position="1819"/>
        <end position="1913"/>
    </location>
</feature>
<feature type="domain" description="Fibronectin type-III" evidence="27">
    <location>
        <begin position="4189"/>
        <end position="4284"/>
    </location>
</feature>
<keyword evidence="7" id="KW-0723">Serine/threonine-protein kinase</keyword>
<keyword evidence="15 23" id="KW-0067">ATP-binding</keyword>
<dbReference type="SMART" id="SM00220">
    <property type="entry name" value="S_TKc"/>
    <property type="match status" value="1"/>
</dbReference>
<dbReference type="FunFam" id="2.60.40.10:FF:000056">
    <property type="entry name" value="twitchin isoform X4"/>
    <property type="match status" value="13"/>
</dbReference>
<dbReference type="FunFam" id="2.60.40.10:FF:000147">
    <property type="entry name" value="Myosin light chain kinase"/>
    <property type="match status" value="1"/>
</dbReference>
<dbReference type="FunFam" id="2.60.40.10:FF:002083">
    <property type="entry name" value="Protein CBR-UNC-22"/>
    <property type="match status" value="2"/>
</dbReference>
<feature type="domain" description="Ig-like" evidence="26">
    <location>
        <begin position="4383"/>
        <end position="4476"/>
    </location>
</feature>
<feature type="domain" description="Fibronectin type-III" evidence="27">
    <location>
        <begin position="831"/>
        <end position="924"/>
    </location>
</feature>
<proteinExistence type="inferred from homology"/>
<evidence type="ECO:0000256" key="1">
    <source>
        <dbReference type="ARBA" id="ARBA00001946"/>
    </source>
</evidence>
<feature type="domain" description="Fibronectin type-III" evidence="27">
    <location>
        <begin position="2706"/>
        <end position="2801"/>
    </location>
</feature>
<evidence type="ECO:0000256" key="3">
    <source>
        <dbReference type="ARBA" id="ARBA00006692"/>
    </source>
</evidence>
<evidence type="ECO:0000256" key="7">
    <source>
        <dbReference type="ARBA" id="ARBA00022527"/>
    </source>
</evidence>
<dbReference type="InterPro" id="IPR008271">
    <property type="entry name" value="Ser/Thr_kinase_AS"/>
</dbReference>
<feature type="region of interest" description="Disordered" evidence="24">
    <location>
        <begin position="5219"/>
        <end position="5272"/>
    </location>
</feature>
<feature type="domain" description="Fibronectin type-III" evidence="27">
    <location>
        <begin position="1125"/>
        <end position="1221"/>
    </location>
</feature>
<dbReference type="FunFam" id="3.30.200.20:FF:000249">
    <property type="entry name" value="twitchin isoform X2"/>
    <property type="match status" value="1"/>
</dbReference>
<accession>A0A336ME41</accession>
<feature type="domain" description="Fibronectin type-III" evidence="27">
    <location>
        <begin position="3698"/>
        <end position="3793"/>
    </location>
</feature>
<evidence type="ECO:0000256" key="15">
    <source>
        <dbReference type="ARBA" id="ARBA00022840"/>
    </source>
</evidence>
<feature type="domain" description="Fibronectin type-III" evidence="27">
    <location>
        <begin position="3799"/>
        <end position="3894"/>
    </location>
</feature>
<feature type="domain" description="Ig-like" evidence="26">
    <location>
        <begin position="1326"/>
        <end position="1413"/>
    </location>
</feature>
<feature type="domain" description="Fibronectin type-III" evidence="27">
    <location>
        <begin position="3003"/>
        <end position="3102"/>
    </location>
</feature>
<reference evidence="28" key="1">
    <citation type="submission" date="2018-07" db="EMBL/GenBank/DDBJ databases">
        <authorList>
            <person name="Quirk P.G."/>
            <person name="Krulwich T.A."/>
        </authorList>
    </citation>
    <scope>NUCLEOTIDE SEQUENCE</scope>
</reference>
<dbReference type="InterPro" id="IPR017441">
    <property type="entry name" value="Protein_kinase_ATP_BS"/>
</dbReference>
<feature type="region of interest" description="Disordered" evidence="24">
    <location>
        <begin position="2097"/>
        <end position="2122"/>
    </location>
</feature>
<evidence type="ECO:0000256" key="12">
    <source>
        <dbReference type="ARBA" id="ARBA00022741"/>
    </source>
</evidence>
<evidence type="ECO:0000256" key="20">
    <source>
        <dbReference type="ARBA" id="ARBA00023319"/>
    </source>
</evidence>
<feature type="domain" description="Fibronectin type-III" evidence="27">
    <location>
        <begin position="3402"/>
        <end position="3496"/>
    </location>
</feature>
<dbReference type="FunFam" id="2.60.40.10:FF:000034">
    <property type="entry name" value="Titin isoform A"/>
    <property type="match status" value="1"/>
</dbReference>
<feature type="domain" description="Fibronectin type-III" evidence="27">
    <location>
        <begin position="535"/>
        <end position="628"/>
    </location>
</feature>
<evidence type="ECO:0000256" key="24">
    <source>
        <dbReference type="SAM" id="MobiDB-lite"/>
    </source>
</evidence>
<evidence type="ECO:0000259" key="25">
    <source>
        <dbReference type="PROSITE" id="PS50011"/>
    </source>
</evidence>
<feature type="compositionally biased region" description="Polar residues" evidence="24">
    <location>
        <begin position="5219"/>
        <end position="5232"/>
    </location>
</feature>
<evidence type="ECO:0000259" key="27">
    <source>
        <dbReference type="PROSITE" id="PS50853"/>
    </source>
</evidence>
<evidence type="ECO:0000313" key="28">
    <source>
        <dbReference type="EMBL" id="SSX26657.1"/>
    </source>
</evidence>
<organism evidence="28">
    <name type="scientific">Culicoides sonorensis</name>
    <name type="common">Biting midge</name>
    <dbReference type="NCBI Taxonomy" id="179676"/>
    <lineage>
        <taxon>Eukaryota</taxon>
        <taxon>Metazoa</taxon>
        <taxon>Ecdysozoa</taxon>
        <taxon>Arthropoda</taxon>
        <taxon>Hexapoda</taxon>
        <taxon>Insecta</taxon>
        <taxon>Pterygota</taxon>
        <taxon>Neoptera</taxon>
        <taxon>Endopterygota</taxon>
        <taxon>Diptera</taxon>
        <taxon>Nematocera</taxon>
        <taxon>Chironomoidea</taxon>
        <taxon>Ceratopogonidae</taxon>
        <taxon>Ceratopogoninae</taxon>
        <taxon>Culicoides</taxon>
        <taxon>Monoculicoides</taxon>
    </lineage>
</organism>
<gene>
    <name evidence="28" type="primary">CSON013730</name>
</gene>
<keyword evidence="11" id="KW-0677">Repeat</keyword>
<dbReference type="InterPro" id="IPR011009">
    <property type="entry name" value="Kinase-like_dom_sf"/>
</dbReference>
<keyword evidence="18" id="KW-1015">Disulfide bond</keyword>
<dbReference type="Gene3D" id="2.60.40.10">
    <property type="entry name" value="Immunoglobulins"/>
    <property type="match status" value="51"/>
</dbReference>
<dbReference type="GO" id="GO:0031672">
    <property type="term" value="C:A band"/>
    <property type="evidence" value="ECO:0007669"/>
    <property type="project" value="UniProtKB-ARBA"/>
</dbReference>
<evidence type="ECO:0000256" key="16">
    <source>
        <dbReference type="ARBA" id="ARBA00022842"/>
    </source>
</evidence>
<comment type="subcellular location">
    <subcellularLocation>
        <location evidence="2">Cytoplasm</location>
    </subcellularLocation>
</comment>
<dbReference type="GO" id="GO:0030154">
    <property type="term" value="P:cell differentiation"/>
    <property type="evidence" value="ECO:0007669"/>
    <property type="project" value="UniProtKB-ARBA"/>
</dbReference>
<dbReference type="SMART" id="SM00408">
    <property type="entry name" value="IGc2"/>
    <property type="match status" value="15"/>
</dbReference>
<feature type="domain" description="Fibronectin type-III" evidence="27">
    <location>
        <begin position="634"/>
        <end position="729"/>
    </location>
</feature>
<feature type="domain" description="Fibronectin type-III" evidence="27">
    <location>
        <begin position="3302"/>
        <end position="3396"/>
    </location>
</feature>
<feature type="domain" description="Fibronectin type-III" evidence="27">
    <location>
        <begin position="1227"/>
        <end position="1322"/>
    </location>
</feature>
<dbReference type="GO" id="GO:0046872">
    <property type="term" value="F:metal ion binding"/>
    <property type="evidence" value="ECO:0007669"/>
    <property type="project" value="UniProtKB-KW"/>
</dbReference>
<feature type="region of interest" description="Disordered" evidence="24">
    <location>
        <begin position="3381"/>
        <end position="3407"/>
    </location>
</feature>
<feature type="domain" description="Ig-like" evidence="26">
    <location>
        <begin position="2212"/>
        <end position="2301"/>
    </location>
</feature>
<dbReference type="InterPro" id="IPR036179">
    <property type="entry name" value="Ig-like_dom_sf"/>
</dbReference>
<feature type="domain" description="Ig-like" evidence="26">
    <location>
        <begin position="5344"/>
        <end position="5432"/>
    </location>
</feature>
<evidence type="ECO:0000256" key="14">
    <source>
        <dbReference type="ARBA" id="ARBA00022837"/>
    </source>
</evidence>
<dbReference type="FunFam" id="2.60.40.10:FF:000051">
    <property type="entry name" value="Uncharacterized protein, isoform J"/>
    <property type="match status" value="6"/>
</dbReference>
<feature type="domain" description="Ig-like" evidence="26">
    <location>
        <begin position="3501"/>
        <end position="3591"/>
    </location>
</feature>
<dbReference type="FunFam" id="2.60.40.10:FF:000553">
    <property type="entry name" value="Uncharacterized protein, isoform J"/>
    <property type="match status" value="1"/>
</dbReference>
<feature type="domain" description="Ig-like" evidence="26">
    <location>
        <begin position="1029"/>
        <end position="1118"/>
    </location>
</feature>
<dbReference type="PRINTS" id="PR00014">
    <property type="entry name" value="FNTYPEIII"/>
</dbReference>
<dbReference type="FunFam" id="2.60.40.10:FF:000107">
    <property type="entry name" value="Myosin, light chain kinase a"/>
    <property type="match status" value="2"/>
</dbReference>
<evidence type="ECO:0000259" key="26">
    <source>
        <dbReference type="PROSITE" id="PS50835"/>
    </source>
</evidence>
<keyword evidence="14" id="KW-0106">Calcium</keyword>
<dbReference type="PROSITE" id="PS50853">
    <property type="entry name" value="FN3"/>
    <property type="match status" value="30"/>
</dbReference>
<dbReference type="PANTHER" id="PTHR14340:SF9">
    <property type="entry name" value="FIBRONECTIN TYPE-III DOMAIN-CONTAINING PROTEIN"/>
    <property type="match status" value="1"/>
</dbReference>
<dbReference type="FunFam" id="2.60.40.10:FF:000460">
    <property type="entry name" value="Bent, isoform J"/>
    <property type="match status" value="1"/>
</dbReference>
<dbReference type="InterPro" id="IPR003599">
    <property type="entry name" value="Ig_sub"/>
</dbReference>
<feature type="binding site" evidence="23">
    <location>
        <position position="4660"/>
    </location>
    <ligand>
        <name>ATP</name>
        <dbReference type="ChEBI" id="CHEBI:30616"/>
    </ligand>
</feature>
<dbReference type="FunFam" id="2.60.40.10:FF:000003">
    <property type="entry name" value="Titin isoform E"/>
    <property type="match status" value="4"/>
</dbReference>
<feature type="domain" description="Fibronectin type-III" evidence="27">
    <location>
        <begin position="2114"/>
        <end position="2208"/>
    </location>
</feature>
<evidence type="ECO:0000256" key="9">
    <source>
        <dbReference type="ARBA" id="ARBA00022679"/>
    </source>
</evidence>
<dbReference type="FunFam" id="2.60.40.10:FF:000504">
    <property type="entry name" value="Bent, isoform J"/>
    <property type="match status" value="1"/>
</dbReference>
<name>A0A336ME41_CULSO</name>
<feature type="domain" description="Ig-like" evidence="26">
    <location>
        <begin position="5443"/>
        <end position="5486"/>
    </location>
</feature>
<feature type="domain" description="Protein kinase" evidence="25">
    <location>
        <begin position="4631"/>
        <end position="4886"/>
    </location>
</feature>
<dbReference type="PROSITE" id="PS00107">
    <property type="entry name" value="PROTEIN_KINASE_ATP"/>
    <property type="match status" value="1"/>
</dbReference>
<feature type="domain" description="Fibronectin type-III" evidence="27">
    <location>
        <begin position="2305"/>
        <end position="2402"/>
    </location>
</feature>
<dbReference type="GO" id="GO:0005516">
    <property type="term" value="F:calmodulin binding"/>
    <property type="evidence" value="ECO:0007669"/>
    <property type="project" value="UniProtKB-KW"/>
</dbReference>
<feature type="domain" description="Ig-like" evidence="26">
    <location>
        <begin position="5210"/>
        <end position="5324"/>
    </location>
</feature>
<dbReference type="Gene3D" id="3.30.200.20">
    <property type="entry name" value="Phosphorylase Kinase, domain 1"/>
    <property type="match status" value="1"/>
</dbReference>
<feature type="region of interest" description="Disordered" evidence="24">
    <location>
        <begin position="711"/>
        <end position="731"/>
    </location>
</feature>
<dbReference type="FunFam" id="2.60.40.10:FF:000006">
    <property type="entry name" value="Uncharacterized protein, isoform F"/>
    <property type="match status" value="1"/>
</dbReference>
<comment type="catalytic activity">
    <reaction evidence="21">
        <text>L-threonyl-[protein] + ATP = O-phospho-L-threonyl-[protein] + ADP + H(+)</text>
        <dbReference type="Rhea" id="RHEA:46608"/>
        <dbReference type="Rhea" id="RHEA-COMP:11060"/>
        <dbReference type="Rhea" id="RHEA-COMP:11605"/>
        <dbReference type="ChEBI" id="CHEBI:15378"/>
        <dbReference type="ChEBI" id="CHEBI:30013"/>
        <dbReference type="ChEBI" id="CHEBI:30616"/>
        <dbReference type="ChEBI" id="CHEBI:61977"/>
        <dbReference type="ChEBI" id="CHEBI:456216"/>
        <dbReference type="EC" id="2.7.11.1"/>
    </reaction>
</comment>
<dbReference type="PROSITE" id="PS50835">
    <property type="entry name" value="IG_LIKE"/>
    <property type="match status" value="16"/>
</dbReference>
<feature type="domain" description="Fibronectin type-III" evidence="27">
    <location>
        <begin position="2408"/>
        <end position="2502"/>
    </location>
</feature>
<evidence type="ECO:0000256" key="18">
    <source>
        <dbReference type="ARBA" id="ARBA00023157"/>
    </source>
</evidence>
<dbReference type="Pfam" id="PF07679">
    <property type="entry name" value="I-set"/>
    <property type="match status" value="21"/>
</dbReference>
<keyword evidence="5" id="KW-0728">SH3 domain</keyword>
<feature type="domain" description="Fibronectin type-III" evidence="27">
    <location>
        <begin position="3598"/>
        <end position="3697"/>
    </location>
</feature>
<feature type="domain" description="Ig-like" evidence="26">
    <location>
        <begin position="1918"/>
        <end position="2007"/>
    </location>
</feature>
<dbReference type="CDD" id="cd00096">
    <property type="entry name" value="Ig"/>
    <property type="match status" value="2"/>
</dbReference>
<evidence type="ECO:0000256" key="23">
    <source>
        <dbReference type="PROSITE-ProRule" id="PRU10141"/>
    </source>
</evidence>
<evidence type="ECO:0000256" key="2">
    <source>
        <dbReference type="ARBA" id="ARBA00004496"/>
    </source>
</evidence>
<dbReference type="EC" id="2.7.11.1" evidence="4"/>
<dbReference type="PANTHER" id="PTHR14340">
    <property type="entry name" value="MICROFIBRIL-ASSOCIATED GLYCOPROTEIN 3"/>
    <property type="match status" value="1"/>
</dbReference>
<dbReference type="InterPro" id="IPR013783">
    <property type="entry name" value="Ig-like_fold"/>
</dbReference>
<feature type="domain" description="Fibronectin type-III" evidence="27">
    <location>
        <begin position="4481"/>
        <end position="4573"/>
    </location>
</feature>
<feature type="region of interest" description="Disordered" evidence="24">
    <location>
        <begin position="3080"/>
        <end position="3111"/>
    </location>
</feature>
<keyword evidence="13" id="KW-0418">Kinase</keyword>
<dbReference type="PROSITE" id="PS50011">
    <property type="entry name" value="PROTEIN_KINASE_DOM"/>
    <property type="match status" value="1"/>
</dbReference>
<keyword evidence="12 23" id="KW-0547">Nucleotide-binding</keyword>
<dbReference type="EMBL" id="UFQT01000702">
    <property type="protein sequence ID" value="SSX26657.1"/>
    <property type="molecule type" value="Genomic_DNA"/>
</dbReference>
<dbReference type="InterPro" id="IPR036116">
    <property type="entry name" value="FN3_sf"/>
</dbReference>
<dbReference type="InterPro" id="IPR013098">
    <property type="entry name" value="Ig_I-set"/>
</dbReference>
<keyword evidence="17" id="KW-0112">Calmodulin-binding</keyword>
<dbReference type="VEuPathDB" id="VectorBase:CSON013730"/>
<feature type="domain" description="Fibronectin type-III" evidence="27">
    <location>
        <begin position="3103"/>
        <end position="3201"/>
    </location>
</feature>
<dbReference type="FunFam" id="2.60.40.10:FF:000097">
    <property type="entry name" value="Bent, isoform F"/>
    <property type="match status" value="1"/>
</dbReference>
<dbReference type="Pfam" id="PF00069">
    <property type="entry name" value="Pkinase"/>
    <property type="match status" value="1"/>
</dbReference>
<dbReference type="CDD" id="cd05748">
    <property type="entry name" value="Ig_Titin_like"/>
    <property type="match status" value="2"/>
</dbReference>
<keyword evidence="10" id="KW-0479">Metal-binding</keyword>
<feature type="domain" description="Ig-like" evidence="26">
    <location>
        <begin position="1621"/>
        <end position="1710"/>
    </location>
</feature>
<feature type="domain" description="Fibronectin type-III" evidence="27">
    <location>
        <begin position="930"/>
        <end position="1025"/>
    </location>
</feature>
<keyword evidence="9" id="KW-0808">Transferase</keyword>
<keyword evidence="8" id="KW-0597">Phosphoprotein</keyword>
<comment type="similarity">
    <text evidence="3">Belongs to the protein kinase superfamily. CAMK Ser/Thr protein kinase family.</text>
</comment>
<dbReference type="SMART" id="SM00060">
    <property type="entry name" value="FN3"/>
    <property type="match status" value="30"/>
</dbReference>
<feature type="domain" description="Ig-like" evidence="26">
    <location>
        <begin position="3900"/>
        <end position="3988"/>
    </location>
</feature>
<dbReference type="SMART" id="SM00409">
    <property type="entry name" value="IG"/>
    <property type="match status" value="21"/>
</dbReference>
<dbReference type="FunFam" id="2.60.40.10:FF:000567">
    <property type="entry name" value="Uncharacterized protein, isoform G"/>
    <property type="match status" value="3"/>
</dbReference>
<evidence type="ECO:0000256" key="13">
    <source>
        <dbReference type="ARBA" id="ARBA00022777"/>
    </source>
</evidence>
<feature type="domain" description="Fibronectin type-III" evidence="27">
    <location>
        <begin position="1522"/>
        <end position="1617"/>
    </location>
</feature>
<feature type="domain" description="Fibronectin type-III" evidence="27">
    <location>
        <begin position="2903"/>
        <end position="2997"/>
    </location>
</feature>
<dbReference type="FunFam" id="2.60.40.10:FF:001164">
    <property type="entry name" value="Uncharacterized protein, isoform F"/>
    <property type="match status" value="1"/>
</dbReference>